<sequence length="120" mass="14090">MVSDIEEIPIIWKKPHNSSNLFHIGTLNILLDQFIKRYRDRLQIQQIMIDLEMPKDAAGFSNKTFIVKLHLHLKSGKILIAESNRRSIADAMKNITREIDNQSRTTDRQKHTDIFHKIDK</sequence>
<protein>
    <recommendedName>
        <fullName evidence="3">Ribosomal subunit interface protein</fullName>
    </recommendedName>
</protein>
<accession>A0A1F7I9Y1</accession>
<organism evidence="1 2">
    <name type="scientific">Candidatus Roizmanbacteria bacterium RIFCSPLOWO2_01_FULL_35_13</name>
    <dbReference type="NCBI Taxonomy" id="1802055"/>
    <lineage>
        <taxon>Bacteria</taxon>
        <taxon>Candidatus Roizmaniibacteriota</taxon>
    </lineage>
</organism>
<name>A0A1F7I9Y1_9BACT</name>
<comment type="caution">
    <text evidence="1">The sequence shown here is derived from an EMBL/GenBank/DDBJ whole genome shotgun (WGS) entry which is preliminary data.</text>
</comment>
<dbReference type="Proteomes" id="UP000179270">
    <property type="component" value="Unassembled WGS sequence"/>
</dbReference>
<evidence type="ECO:0000313" key="2">
    <source>
        <dbReference type="Proteomes" id="UP000179270"/>
    </source>
</evidence>
<proteinExistence type="predicted"/>
<reference evidence="1 2" key="1">
    <citation type="journal article" date="2016" name="Nat. Commun.">
        <title>Thousands of microbial genomes shed light on interconnected biogeochemical processes in an aquifer system.</title>
        <authorList>
            <person name="Anantharaman K."/>
            <person name="Brown C.T."/>
            <person name="Hug L.A."/>
            <person name="Sharon I."/>
            <person name="Castelle C.J."/>
            <person name="Probst A.J."/>
            <person name="Thomas B.C."/>
            <person name="Singh A."/>
            <person name="Wilkins M.J."/>
            <person name="Karaoz U."/>
            <person name="Brodie E.L."/>
            <person name="Williams K.H."/>
            <person name="Hubbard S.S."/>
            <person name="Banfield J.F."/>
        </authorList>
    </citation>
    <scope>NUCLEOTIDE SEQUENCE [LARGE SCALE GENOMIC DNA]</scope>
</reference>
<dbReference type="AlphaFoldDB" id="A0A1F7I9Y1"/>
<evidence type="ECO:0000313" key="1">
    <source>
        <dbReference type="EMBL" id="OGK40142.1"/>
    </source>
</evidence>
<gene>
    <name evidence="1" type="ORF">A3A74_05380</name>
</gene>
<evidence type="ECO:0008006" key="3">
    <source>
        <dbReference type="Google" id="ProtNLM"/>
    </source>
</evidence>
<dbReference type="EMBL" id="MGAF01000036">
    <property type="protein sequence ID" value="OGK40142.1"/>
    <property type="molecule type" value="Genomic_DNA"/>
</dbReference>